<comment type="cofactor">
    <cofactor evidence="1">
        <name>pyruvate</name>
        <dbReference type="ChEBI" id="CHEBI:15361"/>
    </cofactor>
</comment>
<comment type="subunit">
    <text evidence="13">Homodimer or homotetramer.</text>
</comment>
<keyword evidence="8 13" id="KW-0620">Polyamine biosynthesis</keyword>
<evidence type="ECO:0000259" key="15">
    <source>
        <dbReference type="PROSITE" id="PS51006"/>
    </source>
</evidence>
<dbReference type="PROSITE" id="PS51006">
    <property type="entry name" value="PABS_2"/>
    <property type="match status" value="1"/>
</dbReference>
<evidence type="ECO:0000256" key="5">
    <source>
        <dbReference type="ARBA" id="ARBA00022793"/>
    </source>
</evidence>
<evidence type="ECO:0000256" key="3">
    <source>
        <dbReference type="ARBA" id="ARBA00022490"/>
    </source>
</evidence>
<dbReference type="InterPro" id="IPR016067">
    <property type="entry name" value="S-AdoMet_deCO2ase_core"/>
</dbReference>
<keyword evidence="12" id="KW-0670">Pyruvate</keyword>
<dbReference type="InterPro" id="IPR003826">
    <property type="entry name" value="AdoMetDC_fam_prok"/>
</dbReference>
<sequence>MQGLHLTADLYRCQSDATLLTDEAVLAGLCRQATLDAGLTIVGEKWHTFPDYQGQPGGVTGMLLLAESHLAVHTWPERGGVTLDVYVCNFEADNSVRAEQLITRIETAFQPAQCQRQRLMRGERDGPASDRELLLEPLDEGAEYGFRFDRRILDRDTGLQRLELLESRELGLTLRLDGHLMTSEADEAFYHEALIHPAALAHPAPRRALIVGGGDGGALEELLKHRGIESATLVELDGGVVDAARAHLKSIHRGSLDDPRATLRIQDGAAFVRDCGAAGRTFDLVYLDLTDPETPAGPLYTRAFFEACRDILAPGGALVLHLGAPFHEPGQVSGLAAALGEVFAQVHGYGLHIPLYGSYWALAVASDSLDPVALTPGDVEARLRSRGIGDLQVYSPEFHGALFALPARYRRLMPAPVSVPA</sequence>
<dbReference type="PROSITE" id="PS01330">
    <property type="entry name" value="PABS_1"/>
    <property type="match status" value="1"/>
</dbReference>
<dbReference type="InterPro" id="IPR017716">
    <property type="entry name" value="S-AdoMet_deCOase_pro-enz"/>
</dbReference>
<comment type="caution">
    <text evidence="16">The sequence shown here is derived from an EMBL/GenBank/DDBJ whole genome shotgun (WGS) entry which is preliminary data.</text>
</comment>
<keyword evidence="4 13" id="KW-0808">Transferase</keyword>
<proteinExistence type="inferred from homology"/>
<keyword evidence="11" id="KW-0704">Schiff base</keyword>
<organism evidence="16 17">
    <name type="scientific">Castellaniella hirudinis</name>
    <dbReference type="NCBI Taxonomy" id="1144617"/>
    <lineage>
        <taxon>Bacteria</taxon>
        <taxon>Pseudomonadati</taxon>
        <taxon>Pseudomonadota</taxon>
        <taxon>Betaproteobacteria</taxon>
        <taxon>Burkholderiales</taxon>
        <taxon>Alcaligenaceae</taxon>
        <taxon>Castellaniella</taxon>
    </lineage>
</organism>
<evidence type="ECO:0000256" key="13">
    <source>
        <dbReference type="HAMAP-Rule" id="MF_00198"/>
    </source>
</evidence>
<feature type="active site" description="Proton acceptor" evidence="13 14">
    <location>
        <position position="288"/>
    </location>
</feature>
<dbReference type="RefSeq" id="WP_376814447.1">
    <property type="nucleotide sequence ID" value="NZ_JBHSDY010000012.1"/>
</dbReference>
<evidence type="ECO:0000256" key="7">
    <source>
        <dbReference type="ARBA" id="ARBA00023066"/>
    </source>
</evidence>
<evidence type="ECO:0000256" key="12">
    <source>
        <dbReference type="ARBA" id="ARBA00023317"/>
    </source>
</evidence>
<protein>
    <recommendedName>
        <fullName evidence="13">Polyamine aminopropyltransferase</fullName>
    </recommendedName>
    <alternativeName>
        <fullName evidence="13">Putrescine aminopropyltransferase</fullName>
        <shortName evidence="13">PAPT</shortName>
    </alternativeName>
    <alternativeName>
        <fullName evidence="13">Spermidine synthase</fullName>
        <shortName evidence="13">SPDS</shortName>
        <shortName evidence="13">SPDSY</shortName>
        <ecNumber evidence="13">2.5.1.16</ecNumber>
    </alternativeName>
</protein>
<dbReference type="SUPFAM" id="SSF56276">
    <property type="entry name" value="S-adenosylmethionine decarboxylase"/>
    <property type="match status" value="1"/>
</dbReference>
<dbReference type="InterPro" id="IPR037163">
    <property type="entry name" value="Spermidine_synt_N_sf"/>
</dbReference>
<evidence type="ECO:0000256" key="1">
    <source>
        <dbReference type="ARBA" id="ARBA00001928"/>
    </source>
</evidence>
<evidence type="ECO:0000256" key="4">
    <source>
        <dbReference type="ARBA" id="ARBA00022679"/>
    </source>
</evidence>
<evidence type="ECO:0000256" key="14">
    <source>
        <dbReference type="PROSITE-ProRule" id="PRU00354"/>
    </source>
</evidence>
<feature type="domain" description="PABS" evidence="15">
    <location>
        <begin position="125"/>
        <end position="367"/>
    </location>
</feature>
<keyword evidence="17" id="KW-1185">Reference proteome</keyword>
<keyword evidence="10" id="KW-0456">Lyase</keyword>
<accession>A0ABV8S435</accession>
<dbReference type="NCBIfam" id="NF002010">
    <property type="entry name" value="PRK00811.1"/>
    <property type="match status" value="1"/>
</dbReference>
<dbReference type="InterPro" id="IPR001045">
    <property type="entry name" value="Spermi_synthase"/>
</dbReference>
<feature type="binding site" evidence="13">
    <location>
        <position position="235"/>
    </location>
    <ligand>
        <name>S-methyl-5'-thioadenosine</name>
        <dbReference type="ChEBI" id="CHEBI:17509"/>
    </ligand>
</feature>
<dbReference type="CDD" id="cd02440">
    <property type="entry name" value="AdoMet_MTases"/>
    <property type="match status" value="1"/>
</dbReference>
<evidence type="ECO:0000256" key="2">
    <source>
        <dbReference type="ARBA" id="ARBA00007867"/>
    </source>
</evidence>
<dbReference type="Gene3D" id="3.40.50.150">
    <property type="entry name" value="Vaccinia Virus protein VP39"/>
    <property type="match status" value="1"/>
</dbReference>
<feature type="binding site" evidence="13">
    <location>
        <position position="298"/>
    </location>
    <ligand>
        <name>S-methyl-5'-thioadenosine</name>
        <dbReference type="ChEBI" id="CHEBI:17509"/>
    </ligand>
</feature>
<dbReference type="HAMAP" id="MF_00198">
    <property type="entry name" value="Spermidine_synth"/>
    <property type="match status" value="1"/>
</dbReference>
<evidence type="ECO:0000256" key="9">
    <source>
        <dbReference type="ARBA" id="ARBA00023145"/>
    </source>
</evidence>
<evidence type="ECO:0000256" key="6">
    <source>
        <dbReference type="ARBA" id="ARBA00022813"/>
    </source>
</evidence>
<evidence type="ECO:0000256" key="8">
    <source>
        <dbReference type="ARBA" id="ARBA00023115"/>
    </source>
</evidence>
<dbReference type="Gene3D" id="3.60.90.10">
    <property type="entry name" value="S-adenosylmethionine decarboxylase"/>
    <property type="match status" value="1"/>
</dbReference>
<feature type="binding site" evidence="13">
    <location>
        <position position="191"/>
    </location>
    <ligand>
        <name>spermidine</name>
        <dbReference type="ChEBI" id="CHEBI:57834"/>
    </ligand>
</feature>
<comment type="pathway">
    <text evidence="13">Amine and polyamine biosynthesis; spermidine biosynthesis; spermidine from putrescine: step 1/1.</text>
</comment>
<keyword evidence="3" id="KW-0963">Cytoplasm</keyword>
<keyword evidence="7 13" id="KW-0745">Spermidine biosynthesis</keyword>
<dbReference type="NCBIfam" id="TIGR03330">
    <property type="entry name" value="SAM_DCase_Bsu"/>
    <property type="match status" value="1"/>
</dbReference>
<reference evidence="17" key="1">
    <citation type="journal article" date="2019" name="Int. J. Syst. Evol. Microbiol.">
        <title>The Global Catalogue of Microorganisms (GCM) 10K type strain sequencing project: providing services to taxonomists for standard genome sequencing and annotation.</title>
        <authorList>
            <consortium name="The Broad Institute Genomics Platform"/>
            <consortium name="The Broad Institute Genome Sequencing Center for Infectious Disease"/>
            <person name="Wu L."/>
            <person name="Ma J."/>
        </authorList>
    </citation>
    <scope>NUCLEOTIDE SEQUENCE [LARGE SCALE GENOMIC DNA]</scope>
    <source>
        <strain evidence="17">CGMCC 1.19029</strain>
    </source>
</reference>
<evidence type="ECO:0000256" key="10">
    <source>
        <dbReference type="ARBA" id="ARBA00023239"/>
    </source>
</evidence>
<comment type="function">
    <text evidence="13">Catalyzes the irreversible transfer of a propylamine group from the amino donor S-adenosylmethioninamine (decarboxy-AdoMet) to putrescine (1,4-diaminobutane) to yield spermidine.</text>
</comment>
<comment type="similarity">
    <text evidence="2 13">Belongs to the spermidine/spermine synthase family.</text>
</comment>
<dbReference type="InterPro" id="IPR030373">
    <property type="entry name" value="PABS_CS"/>
</dbReference>
<dbReference type="SUPFAM" id="SSF53335">
    <property type="entry name" value="S-adenosyl-L-methionine-dependent methyltransferases"/>
    <property type="match status" value="1"/>
</dbReference>
<gene>
    <name evidence="13 16" type="primary">speE</name>
    <name evidence="16" type="ORF">ACFO0J_17860</name>
</gene>
<comment type="catalytic activity">
    <reaction evidence="13">
        <text>S-adenosyl 3-(methylsulfanyl)propylamine + putrescine = S-methyl-5'-thioadenosine + spermidine + H(+)</text>
        <dbReference type="Rhea" id="RHEA:12721"/>
        <dbReference type="ChEBI" id="CHEBI:15378"/>
        <dbReference type="ChEBI" id="CHEBI:17509"/>
        <dbReference type="ChEBI" id="CHEBI:57443"/>
        <dbReference type="ChEBI" id="CHEBI:57834"/>
        <dbReference type="ChEBI" id="CHEBI:326268"/>
        <dbReference type="EC" id="2.5.1.16"/>
    </reaction>
</comment>
<comment type="caution">
    <text evidence="13">Lacks conserved residue(s) required for the propagation of feature annotation.</text>
</comment>
<dbReference type="Pfam" id="PF02675">
    <property type="entry name" value="AdoMet_dc"/>
    <property type="match status" value="1"/>
</dbReference>
<name>A0ABV8S435_9BURK</name>
<dbReference type="EC" id="2.5.1.16" evidence="13"/>
<feature type="binding site" evidence="13">
    <location>
        <begin position="267"/>
        <end position="268"/>
    </location>
    <ligand>
        <name>S-methyl-5'-thioadenosine</name>
        <dbReference type="ChEBI" id="CHEBI:17509"/>
    </ligand>
</feature>
<dbReference type="InterPro" id="IPR029063">
    <property type="entry name" value="SAM-dependent_MTases_sf"/>
</dbReference>
<dbReference type="GO" id="GO:0004766">
    <property type="term" value="F:spermidine synthase activity"/>
    <property type="evidence" value="ECO:0007669"/>
    <property type="project" value="UniProtKB-EC"/>
</dbReference>
<keyword evidence="9" id="KW-0865">Zymogen</keyword>
<dbReference type="Pfam" id="PF01564">
    <property type="entry name" value="Spermine_synth"/>
    <property type="match status" value="1"/>
</dbReference>
<feature type="binding site" evidence="13">
    <location>
        <position position="160"/>
    </location>
    <ligand>
        <name>S-methyl-5'-thioadenosine</name>
        <dbReference type="ChEBI" id="CHEBI:17509"/>
    </ligand>
</feature>
<keyword evidence="5" id="KW-0210">Decarboxylase</keyword>
<dbReference type="PANTHER" id="PTHR43317">
    <property type="entry name" value="THERMOSPERMINE SYNTHASE ACAULIS5"/>
    <property type="match status" value="1"/>
</dbReference>
<dbReference type="PANTHER" id="PTHR43317:SF1">
    <property type="entry name" value="THERMOSPERMINE SYNTHASE ACAULIS5"/>
    <property type="match status" value="1"/>
</dbReference>
<keyword evidence="6" id="KW-0068">Autocatalytic cleavage</keyword>
<feature type="binding site" evidence="13">
    <location>
        <position position="215"/>
    </location>
    <ligand>
        <name>spermidine</name>
        <dbReference type="ChEBI" id="CHEBI:57834"/>
    </ligand>
</feature>
<dbReference type="EMBL" id="JBHSDY010000012">
    <property type="protein sequence ID" value="MFC4299912.1"/>
    <property type="molecule type" value="Genomic_DNA"/>
</dbReference>
<evidence type="ECO:0000313" key="16">
    <source>
        <dbReference type="EMBL" id="MFC4299912.1"/>
    </source>
</evidence>
<evidence type="ECO:0000256" key="11">
    <source>
        <dbReference type="ARBA" id="ARBA00023270"/>
    </source>
</evidence>
<dbReference type="InterPro" id="IPR030374">
    <property type="entry name" value="PABS"/>
</dbReference>
<dbReference type="Gene3D" id="2.30.140.10">
    <property type="entry name" value="Spermidine synthase, tetramerisation domain"/>
    <property type="match status" value="1"/>
</dbReference>
<dbReference type="Proteomes" id="UP001595756">
    <property type="component" value="Unassembled WGS sequence"/>
</dbReference>
<evidence type="ECO:0000313" key="17">
    <source>
        <dbReference type="Proteomes" id="UP001595756"/>
    </source>
</evidence>